<gene>
    <name evidence="2" type="ORF">GCM10016455_07800</name>
</gene>
<name>A0ABQ3IV02_9RHOB</name>
<accession>A0ABQ3IV02</accession>
<dbReference type="Pfam" id="PF06568">
    <property type="entry name" value="YjiS-like"/>
    <property type="match status" value="1"/>
</dbReference>
<organism evidence="2 3">
    <name type="scientific">Aliiroseovarius zhejiangensis</name>
    <dbReference type="NCBI Taxonomy" id="1632025"/>
    <lineage>
        <taxon>Bacteria</taxon>
        <taxon>Pseudomonadati</taxon>
        <taxon>Pseudomonadota</taxon>
        <taxon>Alphaproteobacteria</taxon>
        <taxon>Rhodobacterales</taxon>
        <taxon>Paracoccaceae</taxon>
        <taxon>Aliiroseovarius</taxon>
    </lineage>
</organism>
<evidence type="ECO:0000313" key="3">
    <source>
        <dbReference type="Proteomes" id="UP000609802"/>
    </source>
</evidence>
<evidence type="ECO:0000259" key="1">
    <source>
        <dbReference type="Pfam" id="PF06568"/>
    </source>
</evidence>
<proteinExistence type="predicted"/>
<keyword evidence="3" id="KW-1185">Reference proteome</keyword>
<comment type="caution">
    <text evidence="2">The sequence shown here is derived from an EMBL/GenBank/DDBJ whole genome shotgun (WGS) entry which is preliminary data.</text>
</comment>
<dbReference type="InterPro" id="IPR009506">
    <property type="entry name" value="YjiS-like"/>
</dbReference>
<feature type="domain" description="YjiS-like" evidence="1">
    <location>
        <begin position="36"/>
        <end position="70"/>
    </location>
</feature>
<dbReference type="EMBL" id="BNCH01000001">
    <property type="protein sequence ID" value="GHE89932.1"/>
    <property type="molecule type" value="Genomic_DNA"/>
</dbReference>
<protein>
    <recommendedName>
        <fullName evidence="1">YjiS-like domain-containing protein</fullName>
    </recommendedName>
</protein>
<evidence type="ECO:0000313" key="2">
    <source>
        <dbReference type="EMBL" id="GHE89932.1"/>
    </source>
</evidence>
<sequence>MHPILFHHNLLVLRPDWTETNIVSESEKGGFLRRWWRTAIRSWKRRKLIAALQKLDDRGLRDMGISRKDIGRIVDALHDRDLGMVPFAADQPSTGEYQGAV</sequence>
<dbReference type="RefSeq" id="WP_191285134.1">
    <property type="nucleotide sequence ID" value="NZ_BNCH01000001.1"/>
</dbReference>
<dbReference type="Proteomes" id="UP000609802">
    <property type="component" value="Unassembled WGS sequence"/>
</dbReference>
<reference evidence="3" key="1">
    <citation type="journal article" date="2019" name="Int. J. Syst. Evol. Microbiol.">
        <title>The Global Catalogue of Microorganisms (GCM) 10K type strain sequencing project: providing services to taxonomists for standard genome sequencing and annotation.</title>
        <authorList>
            <consortium name="The Broad Institute Genomics Platform"/>
            <consortium name="The Broad Institute Genome Sequencing Center for Infectious Disease"/>
            <person name="Wu L."/>
            <person name="Ma J."/>
        </authorList>
    </citation>
    <scope>NUCLEOTIDE SEQUENCE [LARGE SCALE GENOMIC DNA]</scope>
    <source>
        <strain evidence="3">KCTC 42443</strain>
    </source>
</reference>